<organism evidence="1 2">
    <name type="scientific">Cerrena zonata</name>
    <dbReference type="NCBI Taxonomy" id="2478898"/>
    <lineage>
        <taxon>Eukaryota</taxon>
        <taxon>Fungi</taxon>
        <taxon>Dikarya</taxon>
        <taxon>Basidiomycota</taxon>
        <taxon>Agaricomycotina</taxon>
        <taxon>Agaricomycetes</taxon>
        <taxon>Polyporales</taxon>
        <taxon>Cerrenaceae</taxon>
        <taxon>Cerrena</taxon>
    </lineage>
</organism>
<evidence type="ECO:0000313" key="1">
    <source>
        <dbReference type="EMBL" id="KAK7684112.1"/>
    </source>
</evidence>
<accession>A0AAW0FVE1</accession>
<evidence type="ECO:0000313" key="2">
    <source>
        <dbReference type="Proteomes" id="UP001385951"/>
    </source>
</evidence>
<sequence length="99" mass="10350">IEFIMLSTGLNLRALKPASCIIAAIMAPDNGSFLVIKESKSASGAKAILEAIVEKINLLSLLSFNEGNSIFLSNLPGLNNAGSKVSALLVAMMTLTVED</sequence>
<dbReference type="Proteomes" id="UP001385951">
    <property type="component" value="Unassembled WGS sequence"/>
</dbReference>
<dbReference type="AlphaFoldDB" id="A0AAW0FVE1"/>
<protein>
    <submittedName>
        <fullName evidence="1">Uncharacterized protein</fullName>
    </submittedName>
</protein>
<comment type="caution">
    <text evidence="1">The sequence shown here is derived from an EMBL/GenBank/DDBJ whole genome shotgun (WGS) entry which is preliminary data.</text>
</comment>
<feature type="non-terminal residue" evidence="1">
    <location>
        <position position="1"/>
    </location>
</feature>
<name>A0AAW0FVE1_9APHY</name>
<reference evidence="1 2" key="1">
    <citation type="submission" date="2022-09" db="EMBL/GenBank/DDBJ databases">
        <authorList>
            <person name="Palmer J.M."/>
        </authorList>
    </citation>
    <scope>NUCLEOTIDE SEQUENCE [LARGE SCALE GENOMIC DNA]</scope>
    <source>
        <strain evidence="1 2">DSM 7382</strain>
    </source>
</reference>
<gene>
    <name evidence="1" type="ORF">QCA50_012756</name>
</gene>
<proteinExistence type="predicted"/>
<dbReference type="EMBL" id="JASBNA010000027">
    <property type="protein sequence ID" value="KAK7684112.1"/>
    <property type="molecule type" value="Genomic_DNA"/>
</dbReference>
<keyword evidence="2" id="KW-1185">Reference proteome</keyword>